<dbReference type="InterPro" id="IPR036047">
    <property type="entry name" value="F-box-like_dom_sf"/>
</dbReference>
<sequence>MKNRRDRKEKRDRLSDLPDHVLLHMMKLINTKQAVQTCILSSRWKDLWRRLTNLALNFSDFSRGTPHFTSFVSSILYHRDDSVSMHDIDLRRKGCIRPELVDKIMTYANSHDVHSLRLGVDLSFSRGYSLHICIFSCQSLTNLKLSVRAVPCMTQLPSSLHLPALQSLHLVYVTFTANENGVSDPFSNCHALNTLVLECCNLHRGTSLLCVSNSNLSSLTIGSTIQEVGYKIVLSTPNINSITLTRDLIHQISVCNISFLEQVNIDVKENVHMFYEITYSGLISCLQVLANYVKILKLSWSTLKVLLRSSDSTITQLPYFVRLKSLKFKVNPSNILDENVRSLVDCFIKKCPPAIVYIDFRT</sequence>
<gene>
    <name evidence="2" type="ORF">VFH_IV207800</name>
</gene>
<dbReference type="AlphaFoldDB" id="A0AAV1AR89"/>
<feature type="domain" description="F-box" evidence="1">
    <location>
        <begin position="14"/>
        <end position="51"/>
    </location>
</feature>
<evidence type="ECO:0000259" key="1">
    <source>
        <dbReference type="Pfam" id="PF00646"/>
    </source>
</evidence>
<evidence type="ECO:0000313" key="3">
    <source>
        <dbReference type="Proteomes" id="UP001157006"/>
    </source>
</evidence>
<dbReference type="Pfam" id="PF00646">
    <property type="entry name" value="F-box"/>
    <property type="match status" value="1"/>
</dbReference>
<proteinExistence type="predicted"/>
<keyword evidence="3" id="KW-1185">Reference proteome</keyword>
<dbReference type="InterPro" id="IPR001810">
    <property type="entry name" value="F-box_dom"/>
</dbReference>
<protein>
    <recommendedName>
        <fullName evidence="1">F-box domain-containing protein</fullName>
    </recommendedName>
</protein>
<dbReference type="SUPFAM" id="SSF81383">
    <property type="entry name" value="F-box domain"/>
    <property type="match status" value="1"/>
</dbReference>
<accession>A0AAV1AR89</accession>
<dbReference type="PANTHER" id="PTHR32212:SF267">
    <property type="entry name" value="F-BOX_RNI_FBD-LIKE DOMAIN PROTEIN"/>
    <property type="match status" value="1"/>
</dbReference>
<dbReference type="SUPFAM" id="SSF52058">
    <property type="entry name" value="L domain-like"/>
    <property type="match status" value="1"/>
</dbReference>
<name>A0AAV1AR89_VICFA</name>
<dbReference type="PANTHER" id="PTHR32212">
    <property type="entry name" value="CYCLIN-LIKE F-BOX"/>
    <property type="match status" value="1"/>
</dbReference>
<reference evidence="2 3" key="1">
    <citation type="submission" date="2023-01" db="EMBL/GenBank/DDBJ databases">
        <authorList>
            <person name="Kreplak J."/>
        </authorList>
    </citation>
    <scope>NUCLEOTIDE SEQUENCE [LARGE SCALE GENOMIC DNA]</scope>
</reference>
<dbReference type="InterPro" id="IPR032675">
    <property type="entry name" value="LRR_dom_sf"/>
</dbReference>
<dbReference type="Gene3D" id="3.80.10.10">
    <property type="entry name" value="Ribonuclease Inhibitor"/>
    <property type="match status" value="1"/>
</dbReference>
<evidence type="ECO:0000313" key="2">
    <source>
        <dbReference type="EMBL" id="CAI8610982.1"/>
    </source>
</evidence>
<dbReference type="Proteomes" id="UP001157006">
    <property type="component" value="Chromosome 4"/>
</dbReference>
<organism evidence="2 3">
    <name type="scientific">Vicia faba</name>
    <name type="common">Broad bean</name>
    <name type="synonym">Faba vulgaris</name>
    <dbReference type="NCBI Taxonomy" id="3906"/>
    <lineage>
        <taxon>Eukaryota</taxon>
        <taxon>Viridiplantae</taxon>
        <taxon>Streptophyta</taxon>
        <taxon>Embryophyta</taxon>
        <taxon>Tracheophyta</taxon>
        <taxon>Spermatophyta</taxon>
        <taxon>Magnoliopsida</taxon>
        <taxon>eudicotyledons</taxon>
        <taxon>Gunneridae</taxon>
        <taxon>Pentapetalae</taxon>
        <taxon>rosids</taxon>
        <taxon>fabids</taxon>
        <taxon>Fabales</taxon>
        <taxon>Fabaceae</taxon>
        <taxon>Papilionoideae</taxon>
        <taxon>50 kb inversion clade</taxon>
        <taxon>NPAAA clade</taxon>
        <taxon>Hologalegina</taxon>
        <taxon>IRL clade</taxon>
        <taxon>Fabeae</taxon>
        <taxon>Vicia</taxon>
    </lineage>
</organism>
<dbReference type="EMBL" id="OX451739">
    <property type="protein sequence ID" value="CAI8610982.1"/>
    <property type="molecule type" value="Genomic_DNA"/>
</dbReference>